<name>A0A367J5U5_RHIAZ</name>
<evidence type="ECO:0000313" key="1">
    <source>
        <dbReference type="EMBL" id="RCH85327.1"/>
    </source>
</evidence>
<dbReference type="AlphaFoldDB" id="A0A367J5U5"/>
<dbReference type="Proteomes" id="UP000252139">
    <property type="component" value="Unassembled WGS sequence"/>
</dbReference>
<gene>
    <name evidence="1" type="ORF">CU097_002931</name>
</gene>
<accession>A0A367J5U5</accession>
<reference evidence="1 2" key="1">
    <citation type="journal article" date="2018" name="G3 (Bethesda)">
        <title>Phylogenetic and Phylogenomic Definition of Rhizopus Species.</title>
        <authorList>
            <person name="Gryganskyi A.P."/>
            <person name="Golan J."/>
            <person name="Dolatabadi S."/>
            <person name="Mondo S."/>
            <person name="Robb S."/>
            <person name="Idnurm A."/>
            <person name="Muszewska A."/>
            <person name="Steczkiewicz K."/>
            <person name="Masonjones S."/>
            <person name="Liao H.L."/>
            <person name="Gajdeczka M.T."/>
            <person name="Anike F."/>
            <person name="Vuek A."/>
            <person name="Anishchenko I.M."/>
            <person name="Voigt K."/>
            <person name="de Hoog G.S."/>
            <person name="Smith M.E."/>
            <person name="Heitman J."/>
            <person name="Vilgalys R."/>
            <person name="Stajich J.E."/>
        </authorList>
    </citation>
    <scope>NUCLEOTIDE SEQUENCE [LARGE SCALE GENOMIC DNA]</scope>
    <source>
        <strain evidence="1 2">CBS 357.93</strain>
    </source>
</reference>
<dbReference type="EMBL" id="PJQL01002125">
    <property type="protein sequence ID" value="RCH85327.1"/>
    <property type="molecule type" value="Genomic_DNA"/>
</dbReference>
<comment type="caution">
    <text evidence="1">The sequence shown here is derived from an EMBL/GenBank/DDBJ whole genome shotgun (WGS) entry which is preliminary data.</text>
</comment>
<protein>
    <submittedName>
        <fullName evidence="1">Uncharacterized protein</fullName>
    </submittedName>
</protein>
<dbReference type="OrthoDB" id="2280511at2759"/>
<keyword evidence="2" id="KW-1185">Reference proteome</keyword>
<evidence type="ECO:0000313" key="2">
    <source>
        <dbReference type="Proteomes" id="UP000252139"/>
    </source>
</evidence>
<organism evidence="1 2">
    <name type="scientific">Rhizopus azygosporus</name>
    <name type="common">Rhizopus microsporus var. azygosporus</name>
    <dbReference type="NCBI Taxonomy" id="86630"/>
    <lineage>
        <taxon>Eukaryota</taxon>
        <taxon>Fungi</taxon>
        <taxon>Fungi incertae sedis</taxon>
        <taxon>Mucoromycota</taxon>
        <taxon>Mucoromycotina</taxon>
        <taxon>Mucoromycetes</taxon>
        <taxon>Mucorales</taxon>
        <taxon>Mucorineae</taxon>
        <taxon>Rhizopodaceae</taxon>
        <taxon>Rhizopus</taxon>
    </lineage>
</organism>
<sequence length="356" mass="40427">MLNELKAPKTNIVNSNIQNSNIISAESSSIVSTATRNKGKRKSDTYENENVVSVTRNKKTYSFIKPTTPGIKYNINSPVLANSEKTMQQIAFSCLKKVSVARQFLLNALQQPLEKLLFWLGSNGFHNTCPAEELKAILFVRLALIDYYANCIKPVTMTMNNERVPFVEDVVPLLKYFSAAYSTIASQWCEKCLETSKYVSLYHTDITDRKRLADGVGYIAAEQSEALLVESSGENDEAHSSEGTLKLLECSIRALKLEMEKVNDASLETFKKRRFLTCLYAGDKLALMSTSLMDVDRWGFITVREAIVPRTWAERYAWGKAFELIFCLRDLLEEQRRVSELLLKEENGETIFNKMK</sequence>
<proteinExistence type="predicted"/>